<organism evidence="5 6">
    <name type="scientific">Pseudidiomarina salinarum</name>
    <dbReference type="NCBI Taxonomy" id="435908"/>
    <lineage>
        <taxon>Bacteria</taxon>
        <taxon>Pseudomonadati</taxon>
        <taxon>Pseudomonadota</taxon>
        <taxon>Gammaproteobacteria</taxon>
        <taxon>Alteromonadales</taxon>
        <taxon>Idiomarinaceae</taxon>
        <taxon>Pseudidiomarina</taxon>
    </lineage>
</organism>
<dbReference type="PANTHER" id="PTHR42781">
    <property type="entry name" value="SPERMIDINE/PUTRESCINE IMPORT ATP-BINDING PROTEIN POTA"/>
    <property type="match status" value="1"/>
</dbReference>
<reference evidence="5 6" key="1">
    <citation type="submission" date="2014-06" db="EMBL/GenBank/DDBJ databases">
        <title>The draft genome sequence of Idiomarina salinarum ISL-52.</title>
        <authorList>
            <person name="Du J."/>
            <person name="Shao Z."/>
        </authorList>
    </citation>
    <scope>NUCLEOTIDE SEQUENCE [LARGE SCALE GENOMIC DNA]</scope>
    <source>
        <strain evidence="5 6">ISL-52</strain>
    </source>
</reference>
<dbReference type="PROSITE" id="PS00211">
    <property type="entry name" value="ABC_TRANSPORTER_1"/>
    <property type="match status" value="1"/>
</dbReference>
<dbReference type="InterPro" id="IPR017871">
    <property type="entry name" value="ABC_transporter-like_CS"/>
</dbReference>
<dbReference type="InterPro" id="IPR003439">
    <property type="entry name" value="ABC_transporter-like_ATP-bd"/>
</dbReference>
<dbReference type="Gene3D" id="3.40.50.300">
    <property type="entry name" value="P-loop containing nucleotide triphosphate hydrolases"/>
    <property type="match status" value="1"/>
</dbReference>
<dbReference type="GO" id="GO:0005524">
    <property type="term" value="F:ATP binding"/>
    <property type="evidence" value="ECO:0007669"/>
    <property type="project" value="UniProtKB-KW"/>
</dbReference>
<dbReference type="SUPFAM" id="SSF52540">
    <property type="entry name" value="P-loop containing nucleoside triphosphate hydrolases"/>
    <property type="match status" value="1"/>
</dbReference>
<dbReference type="Pfam" id="PF00005">
    <property type="entry name" value="ABC_tran"/>
    <property type="match status" value="1"/>
</dbReference>
<evidence type="ECO:0000313" key="6">
    <source>
        <dbReference type="Proteomes" id="UP000054363"/>
    </source>
</evidence>
<feature type="domain" description="ABC transporter" evidence="4">
    <location>
        <begin position="1"/>
        <end position="206"/>
    </location>
</feature>
<protein>
    <recommendedName>
        <fullName evidence="4">ABC transporter domain-containing protein</fullName>
    </recommendedName>
</protein>
<evidence type="ECO:0000256" key="1">
    <source>
        <dbReference type="ARBA" id="ARBA00022448"/>
    </source>
</evidence>
<evidence type="ECO:0000256" key="2">
    <source>
        <dbReference type="ARBA" id="ARBA00022741"/>
    </source>
</evidence>
<dbReference type="GO" id="GO:0016887">
    <property type="term" value="F:ATP hydrolysis activity"/>
    <property type="evidence" value="ECO:0007669"/>
    <property type="project" value="InterPro"/>
</dbReference>
<keyword evidence="3" id="KW-0067">ATP-binding</keyword>
<keyword evidence="2" id="KW-0547">Nucleotide-binding</keyword>
<dbReference type="STRING" id="435908.IDSA_04480"/>
<dbReference type="Proteomes" id="UP000054363">
    <property type="component" value="Unassembled WGS sequence"/>
</dbReference>
<dbReference type="eggNOG" id="COG3842">
    <property type="taxonomic scope" value="Bacteria"/>
</dbReference>
<dbReference type="SMART" id="SM00382">
    <property type="entry name" value="AAA"/>
    <property type="match status" value="1"/>
</dbReference>
<dbReference type="EMBL" id="JPER01000001">
    <property type="protein sequence ID" value="KFZ31938.1"/>
    <property type="molecule type" value="Genomic_DNA"/>
</dbReference>
<evidence type="ECO:0000313" key="5">
    <source>
        <dbReference type="EMBL" id="KFZ31938.1"/>
    </source>
</evidence>
<dbReference type="InterPro" id="IPR003593">
    <property type="entry name" value="AAA+_ATPase"/>
</dbReference>
<evidence type="ECO:0000259" key="4">
    <source>
        <dbReference type="PROSITE" id="PS50893"/>
    </source>
</evidence>
<dbReference type="AlphaFoldDB" id="A0A094LAR1"/>
<dbReference type="InterPro" id="IPR050093">
    <property type="entry name" value="ABC_SmlMolc_Importer"/>
</dbReference>
<comment type="caution">
    <text evidence="5">The sequence shown here is derived from an EMBL/GenBank/DDBJ whole genome shotgun (WGS) entry which is preliminary data.</text>
</comment>
<gene>
    <name evidence="5" type="ORF">IDSA_04480</name>
</gene>
<sequence>MRWPDHRVELPAVQVNAGEVLGIMGPSGSGKSTLLRWLIGEQQHFVRTAGSIFVDGVSVERLPVEQRKIGILFQDVLLFPHLNVLDNLRFGLPAEQRALSAAEQTEWVMEQLRAIQMSKYATAAVTSLSGGQRARIGLLRALLNKPRVMLLDEPFAALDARLRARIREWTYSQLAEQDVATIVVSHDQDDIPADANKLYWPEARDV</sequence>
<name>A0A094LAR1_9GAMM</name>
<proteinExistence type="predicted"/>
<keyword evidence="1" id="KW-0813">Transport</keyword>
<evidence type="ECO:0000256" key="3">
    <source>
        <dbReference type="ARBA" id="ARBA00022840"/>
    </source>
</evidence>
<keyword evidence="6" id="KW-1185">Reference proteome</keyword>
<dbReference type="InterPro" id="IPR027417">
    <property type="entry name" value="P-loop_NTPase"/>
</dbReference>
<dbReference type="PROSITE" id="PS50893">
    <property type="entry name" value="ABC_TRANSPORTER_2"/>
    <property type="match status" value="1"/>
</dbReference>
<accession>A0A094LAR1</accession>
<dbReference type="PANTHER" id="PTHR42781:SF4">
    <property type="entry name" value="SPERMIDINE_PUTRESCINE IMPORT ATP-BINDING PROTEIN POTA"/>
    <property type="match status" value="1"/>
</dbReference>